<evidence type="ECO:0000256" key="1">
    <source>
        <dbReference type="SAM" id="MobiDB-lite"/>
    </source>
</evidence>
<dbReference type="Proteomes" id="UP000735302">
    <property type="component" value="Unassembled WGS sequence"/>
</dbReference>
<feature type="region of interest" description="Disordered" evidence="1">
    <location>
        <begin position="90"/>
        <end position="127"/>
    </location>
</feature>
<dbReference type="EMBL" id="BLXT01007556">
    <property type="protein sequence ID" value="GFO39940.1"/>
    <property type="molecule type" value="Genomic_DNA"/>
</dbReference>
<evidence type="ECO:0000313" key="2">
    <source>
        <dbReference type="EMBL" id="GFO39940.1"/>
    </source>
</evidence>
<keyword evidence="3" id="KW-1185">Reference proteome</keyword>
<reference evidence="2 3" key="1">
    <citation type="journal article" date="2021" name="Elife">
        <title>Chloroplast acquisition without the gene transfer in kleptoplastic sea slugs, Plakobranchus ocellatus.</title>
        <authorList>
            <person name="Maeda T."/>
            <person name="Takahashi S."/>
            <person name="Yoshida T."/>
            <person name="Shimamura S."/>
            <person name="Takaki Y."/>
            <person name="Nagai Y."/>
            <person name="Toyoda A."/>
            <person name="Suzuki Y."/>
            <person name="Arimoto A."/>
            <person name="Ishii H."/>
            <person name="Satoh N."/>
            <person name="Nishiyama T."/>
            <person name="Hasebe M."/>
            <person name="Maruyama T."/>
            <person name="Minagawa J."/>
            <person name="Obokata J."/>
            <person name="Shigenobu S."/>
        </authorList>
    </citation>
    <scope>NUCLEOTIDE SEQUENCE [LARGE SCALE GENOMIC DNA]</scope>
</reference>
<dbReference type="AlphaFoldDB" id="A0AAV4D734"/>
<accession>A0AAV4D734</accession>
<sequence>MFWFSFRKIQACAEKRKQETAREQNCFGNSCGKLQQERSNLDIRAKIKGITRQFDTWTPEASVRAKVSSRCKSSIHSHIGLATVGYRFKTRHQQKQSRQIGASKSTISKEAKPPQTTDQHLSSLQDF</sequence>
<gene>
    <name evidence="2" type="ORF">PoB_006644500</name>
</gene>
<name>A0AAV4D734_9GAST</name>
<feature type="compositionally biased region" description="Polar residues" evidence="1">
    <location>
        <begin position="113"/>
        <end position="127"/>
    </location>
</feature>
<protein>
    <submittedName>
        <fullName evidence="2">Uncharacterized protein</fullName>
    </submittedName>
</protein>
<evidence type="ECO:0000313" key="3">
    <source>
        <dbReference type="Proteomes" id="UP000735302"/>
    </source>
</evidence>
<organism evidence="2 3">
    <name type="scientific">Plakobranchus ocellatus</name>
    <dbReference type="NCBI Taxonomy" id="259542"/>
    <lineage>
        <taxon>Eukaryota</taxon>
        <taxon>Metazoa</taxon>
        <taxon>Spiralia</taxon>
        <taxon>Lophotrochozoa</taxon>
        <taxon>Mollusca</taxon>
        <taxon>Gastropoda</taxon>
        <taxon>Heterobranchia</taxon>
        <taxon>Euthyneura</taxon>
        <taxon>Panpulmonata</taxon>
        <taxon>Sacoglossa</taxon>
        <taxon>Placobranchoidea</taxon>
        <taxon>Plakobranchidae</taxon>
        <taxon>Plakobranchus</taxon>
    </lineage>
</organism>
<proteinExistence type="predicted"/>
<feature type="compositionally biased region" description="Polar residues" evidence="1">
    <location>
        <begin position="96"/>
        <end position="106"/>
    </location>
</feature>
<comment type="caution">
    <text evidence="2">The sequence shown here is derived from an EMBL/GenBank/DDBJ whole genome shotgun (WGS) entry which is preliminary data.</text>
</comment>